<dbReference type="Proteomes" id="UP001057452">
    <property type="component" value="Chromosome 18"/>
</dbReference>
<keyword evidence="2" id="KW-1185">Reference proteome</keyword>
<proteinExistence type="predicted"/>
<accession>A0ACB9W739</accession>
<gene>
    <name evidence="1" type="ORF">KUCAC02_000444</name>
</gene>
<name>A0ACB9W739_CHAAC</name>
<organism evidence="1 2">
    <name type="scientific">Chaenocephalus aceratus</name>
    <name type="common">Blackfin icefish</name>
    <name type="synonym">Chaenichthys aceratus</name>
    <dbReference type="NCBI Taxonomy" id="36190"/>
    <lineage>
        <taxon>Eukaryota</taxon>
        <taxon>Metazoa</taxon>
        <taxon>Chordata</taxon>
        <taxon>Craniata</taxon>
        <taxon>Vertebrata</taxon>
        <taxon>Euteleostomi</taxon>
        <taxon>Actinopterygii</taxon>
        <taxon>Neopterygii</taxon>
        <taxon>Teleostei</taxon>
        <taxon>Neoteleostei</taxon>
        <taxon>Acanthomorphata</taxon>
        <taxon>Eupercaria</taxon>
        <taxon>Perciformes</taxon>
        <taxon>Notothenioidei</taxon>
        <taxon>Channichthyidae</taxon>
        <taxon>Chaenocephalus</taxon>
    </lineage>
</organism>
<evidence type="ECO:0000313" key="1">
    <source>
        <dbReference type="EMBL" id="KAI4808382.1"/>
    </source>
</evidence>
<comment type="caution">
    <text evidence="1">The sequence shown here is derived from an EMBL/GenBank/DDBJ whole genome shotgun (WGS) entry which is preliminary data.</text>
</comment>
<protein>
    <submittedName>
        <fullName evidence="1">Uncharacterized protein</fullName>
    </submittedName>
</protein>
<reference evidence="1" key="1">
    <citation type="submission" date="2022-05" db="EMBL/GenBank/DDBJ databases">
        <title>Chromosome-level genome of Chaenocephalus aceratus.</title>
        <authorList>
            <person name="Park H."/>
        </authorList>
    </citation>
    <scope>NUCLEOTIDE SEQUENCE</scope>
    <source>
        <strain evidence="1">KU_202001</strain>
    </source>
</reference>
<dbReference type="EMBL" id="CM043802">
    <property type="protein sequence ID" value="KAI4808382.1"/>
    <property type="molecule type" value="Genomic_DNA"/>
</dbReference>
<evidence type="ECO:0000313" key="2">
    <source>
        <dbReference type="Proteomes" id="UP001057452"/>
    </source>
</evidence>
<sequence>MSCRKRCKREIFKFAQYLYRLVTGTLNTASWLAQIRLFVSQRPSLPLVSGFCCANTRAALILWLVRSVHSARLLGALSQLAVYAVQ</sequence>